<dbReference type="OrthoDB" id="4829164at2"/>
<evidence type="ECO:0000313" key="5">
    <source>
        <dbReference type="Proteomes" id="UP000231693"/>
    </source>
</evidence>
<evidence type="ECO:0000313" key="4">
    <source>
        <dbReference type="EMBL" id="PJJ77234.1"/>
    </source>
</evidence>
<feature type="compositionally biased region" description="Low complexity" evidence="1">
    <location>
        <begin position="380"/>
        <end position="389"/>
    </location>
</feature>
<protein>
    <recommendedName>
        <fullName evidence="6">LPXTG-motif cell wall-anchored protein</fullName>
    </recommendedName>
</protein>
<keyword evidence="2" id="KW-0472">Membrane</keyword>
<feature type="signal peptide" evidence="3">
    <location>
        <begin position="1"/>
        <end position="24"/>
    </location>
</feature>
<keyword evidence="5" id="KW-1185">Reference proteome</keyword>
<feature type="region of interest" description="Disordered" evidence="1">
    <location>
        <begin position="368"/>
        <end position="433"/>
    </location>
</feature>
<dbReference type="Proteomes" id="UP000231693">
    <property type="component" value="Unassembled WGS sequence"/>
</dbReference>
<feature type="compositionally biased region" description="Low complexity" evidence="1">
    <location>
        <begin position="30"/>
        <end position="47"/>
    </location>
</feature>
<sequence length="468" mass="47665">MRTRRPALLTALAVALTLTSSATAATAVGPAATGHAATGHTATTRAGDAPASDAPAYAVSSPGGTIHRAHRDATSHEVAVYLYKKDDTARPASWENSLEQVLLTTTERSTWLDELPAGLLPATAIVDDVVTPVCGDGWALQQDAADVEVTWPETVEYPFITFGWAADKIVDAKHTDLVGLPACGSTTPAVPVVTVTPPTCDAPESTVAVEPRSADVRLETVVDGEAVRIRMEDVPADGFGLESALAAHGITPAYGTLALRAVYYDRTAKRDVPLGTLDVTVQDPASLECATAPAPTPVALATPALVDQCGTDLDGLAPLATEGVEYALDTTDGGWTVIATATPGHVIEAAEGWTAVGDGTYAFDLGTGPTDEACDEGTTDDGTTGTTDTTDVDTTDVGGSGEDATDAPSDAVPSAEVLGTSVPSPGEVLDASDDLASTGSDALLWGGIALALVAAGGLTVVVVRRRRA</sequence>
<evidence type="ECO:0000256" key="3">
    <source>
        <dbReference type="SAM" id="SignalP"/>
    </source>
</evidence>
<accession>A0A2M9CZ71</accession>
<dbReference type="EMBL" id="PGFE01000001">
    <property type="protein sequence ID" value="PJJ77234.1"/>
    <property type="molecule type" value="Genomic_DNA"/>
</dbReference>
<dbReference type="RefSeq" id="WP_157802450.1">
    <property type="nucleotide sequence ID" value="NZ_BOOX01000004.1"/>
</dbReference>
<name>A0A2M9CZ71_9CELL</name>
<proteinExistence type="predicted"/>
<keyword evidence="2" id="KW-1133">Transmembrane helix</keyword>
<gene>
    <name evidence="4" type="ORF">CLV28_0448</name>
</gene>
<evidence type="ECO:0000256" key="1">
    <source>
        <dbReference type="SAM" id="MobiDB-lite"/>
    </source>
</evidence>
<dbReference type="AlphaFoldDB" id="A0A2M9CZ71"/>
<evidence type="ECO:0000256" key="2">
    <source>
        <dbReference type="SAM" id="Phobius"/>
    </source>
</evidence>
<feature type="chain" id="PRO_5014702465" description="LPXTG-motif cell wall-anchored protein" evidence="3">
    <location>
        <begin position="25"/>
        <end position="468"/>
    </location>
</feature>
<organism evidence="4 5">
    <name type="scientific">Sediminihabitans luteus</name>
    <dbReference type="NCBI Taxonomy" id="1138585"/>
    <lineage>
        <taxon>Bacteria</taxon>
        <taxon>Bacillati</taxon>
        <taxon>Actinomycetota</taxon>
        <taxon>Actinomycetes</taxon>
        <taxon>Micrococcales</taxon>
        <taxon>Cellulomonadaceae</taxon>
        <taxon>Sediminihabitans</taxon>
    </lineage>
</organism>
<evidence type="ECO:0008006" key="6">
    <source>
        <dbReference type="Google" id="ProtNLM"/>
    </source>
</evidence>
<feature type="region of interest" description="Disordered" evidence="1">
    <location>
        <begin position="30"/>
        <end position="70"/>
    </location>
</feature>
<comment type="caution">
    <text evidence="4">The sequence shown here is derived from an EMBL/GenBank/DDBJ whole genome shotgun (WGS) entry which is preliminary data.</text>
</comment>
<reference evidence="4 5" key="1">
    <citation type="submission" date="2017-11" db="EMBL/GenBank/DDBJ databases">
        <title>Genomic Encyclopedia of Archaeal and Bacterial Type Strains, Phase II (KMG-II): From Individual Species to Whole Genera.</title>
        <authorList>
            <person name="Goeker M."/>
        </authorList>
    </citation>
    <scope>NUCLEOTIDE SEQUENCE [LARGE SCALE GENOMIC DNA]</scope>
    <source>
        <strain evidence="4 5">DSM 25478</strain>
    </source>
</reference>
<feature type="transmembrane region" description="Helical" evidence="2">
    <location>
        <begin position="442"/>
        <end position="463"/>
    </location>
</feature>
<keyword evidence="3" id="KW-0732">Signal</keyword>
<keyword evidence="2" id="KW-0812">Transmembrane</keyword>